<comment type="similarity">
    <text evidence="2">Belongs to the YajC family.</text>
</comment>
<evidence type="ECO:0000313" key="14">
    <source>
        <dbReference type="Proteomes" id="UP000011124"/>
    </source>
</evidence>
<sequence length="98" mass="11097">MDANMMNALYTYGPLIFMVLVIYFLIIRPQRKEQKRRKEMLDGLRRGNSVVTIGGIYGTLTEVHDTMVKMKIAEHVEIEVSRASIHANVTDGGAQEKS</sequence>
<evidence type="ECO:0000256" key="5">
    <source>
        <dbReference type="ARBA" id="ARBA00022692"/>
    </source>
</evidence>
<gene>
    <name evidence="12" type="primary">yajC</name>
    <name evidence="11" type="ordered locus">Selsp_0755</name>
    <name evidence="12" type="ORF">SELSPUOL_01687</name>
</gene>
<accession>C9LW35</accession>
<keyword evidence="5 10" id="KW-0812">Transmembrane</keyword>
<dbReference type="PRINTS" id="PR01853">
    <property type="entry name" value="YAJCTRNLCASE"/>
</dbReference>
<evidence type="ECO:0000256" key="1">
    <source>
        <dbReference type="ARBA" id="ARBA00004162"/>
    </source>
</evidence>
<dbReference type="PANTHER" id="PTHR33909:SF1">
    <property type="entry name" value="SEC TRANSLOCON ACCESSORY COMPLEX SUBUNIT YAJC"/>
    <property type="match status" value="1"/>
</dbReference>
<protein>
    <submittedName>
        <fullName evidence="12">Preprotein translocase, YajC subunit</fullName>
    </submittedName>
</protein>
<evidence type="ECO:0000256" key="8">
    <source>
        <dbReference type="ARBA" id="ARBA00023010"/>
    </source>
</evidence>
<dbReference type="Proteomes" id="UP000011124">
    <property type="component" value="Chromosome"/>
</dbReference>
<keyword evidence="8" id="KW-0811">Translocation</keyword>
<name>C9LW35_SELS3</name>
<comment type="subcellular location">
    <subcellularLocation>
        <location evidence="1">Cell membrane</location>
        <topology evidence="1">Single-pass membrane protein</topology>
    </subcellularLocation>
</comment>
<dbReference type="NCBIfam" id="TIGR00739">
    <property type="entry name" value="yajC"/>
    <property type="match status" value="1"/>
</dbReference>
<dbReference type="Pfam" id="PF02699">
    <property type="entry name" value="YajC"/>
    <property type="match status" value="1"/>
</dbReference>
<dbReference type="eggNOG" id="COG1862">
    <property type="taxonomic scope" value="Bacteria"/>
</dbReference>
<dbReference type="STRING" id="546271.Selsp_0755"/>
<keyword evidence="14" id="KW-1185">Reference proteome</keyword>
<evidence type="ECO:0000256" key="4">
    <source>
        <dbReference type="ARBA" id="ARBA00022475"/>
    </source>
</evidence>
<dbReference type="KEGG" id="ssg:Selsp_0755"/>
<dbReference type="HOGENOM" id="CLU_116157_5_2_9"/>
<evidence type="ECO:0000313" key="12">
    <source>
        <dbReference type="EMBL" id="EEX76938.1"/>
    </source>
</evidence>
<evidence type="ECO:0000256" key="3">
    <source>
        <dbReference type="ARBA" id="ARBA00022448"/>
    </source>
</evidence>
<organism evidence="12 13">
    <name type="scientific">Selenomonas sputigena (strain ATCC 35185 / DSM 20758 / CCUG 44933 / VPI D19B-28)</name>
    <dbReference type="NCBI Taxonomy" id="546271"/>
    <lineage>
        <taxon>Bacteria</taxon>
        <taxon>Bacillati</taxon>
        <taxon>Bacillota</taxon>
        <taxon>Negativicutes</taxon>
        <taxon>Selenomonadales</taxon>
        <taxon>Selenomonadaceae</taxon>
        <taxon>Selenomonas</taxon>
    </lineage>
</organism>
<dbReference type="Proteomes" id="UP000003505">
    <property type="component" value="Unassembled WGS sequence"/>
</dbReference>
<dbReference type="SMART" id="SM01323">
    <property type="entry name" value="YajC"/>
    <property type="match status" value="1"/>
</dbReference>
<dbReference type="PANTHER" id="PTHR33909">
    <property type="entry name" value="SEC TRANSLOCON ACCESSORY COMPLEX SUBUNIT YAJC"/>
    <property type="match status" value="1"/>
</dbReference>
<evidence type="ECO:0000256" key="9">
    <source>
        <dbReference type="ARBA" id="ARBA00023136"/>
    </source>
</evidence>
<dbReference type="RefSeq" id="WP_006192980.1">
    <property type="nucleotide sequence ID" value="NC_015437.1"/>
</dbReference>
<proteinExistence type="inferred from homology"/>
<keyword evidence="6" id="KW-0653">Protein transport</keyword>
<keyword evidence="3" id="KW-0813">Transport</keyword>
<evidence type="ECO:0000256" key="7">
    <source>
        <dbReference type="ARBA" id="ARBA00022989"/>
    </source>
</evidence>
<feature type="transmembrane region" description="Helical" evidence="10">
    <location>
        <begin position="6"/>
        <end position="27"/>
    </location>
</feature>
<dbReference type="GO" id="GO:0005886">
    <property type="term" value="C:plasma membrane"/>
    <property type="evidence" value="ECO:0007669"/>
    <property type="project" value="UniProtKB-SubCell"/>
</dbReference>
<keyword evidence="4" id="KW-1003">Cell membrane</keyword>
<evidence type="ECO:0000313" key="11">
    <source>
        <dbReference type="EMBL" id="AEB99721.1"/>
    </source>
</evidence>
<evidence type="ECO:0000256" key="6">
    <source>
        <dbReference type="ARBA" id="ARBA00022927"/>
    </source>
</evidence>
<dbReference type="EMBL" id="ACKP02000039">
    <property type="protein sequence ID" value="EEX76938.1"/>
    <property type="molecule type" value="Genomic_DNA"/>
</dbReference>
<dbReference type="AlphaFoldDB" id="C9LW35"/>
<dbReference type="EMBL" id="CP002637">
    <property type="protein sequence ID" value="AEB99721.1"/>
    <property type="molecule type" value="Genomic_DNA"/>
</dbReference>
<evidence type="ECO:0000256" key="10">
    <source>
        <dbReference type="SAM" id="Phobius"/>
    </source>
</evidence>
<reference evidence="11 14" key="2">
    <citation type="submission" date="2011-04" db="EMBL/GenBank/DDBJ databases">
        <title>The complete genome of Selenomonas sputigena DSM 20758.</title>
        <authorList>
            <consortium name="US DOE Joint Genome Institute (JGI-PGF)"/>
            <person name="Lucas S."/>
            <person name="Copeland A."/>
            <person name="Lapidus A."/>
            <person name="Bruce D."/>
            <person name="Goodwin L."/>
            <person name="Pitluck S."/>
            <person name="Peters L."/>
            <person name="Kyrpides N."/>
            <person name="Mavromatis K."/>
            <person name="Ivanova N."/>
            <person name="Ovchinnikova G."/>
            <person name="Teshima H."/>
            <person name="Detter J.C."/>
            <person name="Tapia R."/>
            <person name="Han C."/>
            <person name="Land M."/>
            <person name="Hauser L."/>
            <person name="Markowitz V."/>
            <person name="Cheng J.-F."/>
            <person name="Hugenholtz P."/>
            <person name="Woyke T."/>
            <person name="Wu D."/>
            <person name="Gronow S."/>
            <person name="Wellnitz S."/>
            <person name="Schneider S."/>
            <person name="Klenk H.-P."/>
            <person name="Eisen J.A."/>
        </authorList>
    </citation>
    <scope>NUCLEOTIDE SEQUENCE [LARGE SCALE GENOMIC DNA]</scope>
    <source>
        <strain evidence="11">ATCC 35185</strain>
        <strain evidence="14">ATCC 35185 / DSM 20758 / VPI D19B-28</strain>
    </source>
</reference>
<keyword evidence="9 10" id="KW-0472">Membrane</keyword>
<keyword evidence="7 10" id="KW-1133">Transmembrane helix</keyword>
<evidence type="ECO:0000256" key="2">
    <source>
        <dbReference type="ARBA" id="ARBA00006742"/>
    </source>
</evidence>
<reference evidence="12 13" key="1">
    <citation type="submission" date="2009-09" db="EMBL/GenBank/DDBJ databases">
        <authorList>
            <person name="Weinstock G."/>
            <person name="Sodergren E."/>
            <person name="Clifton S."/>
            <person name="Fulton L."/>
            <person name="Fulton B."/>
            <person name="Courtney L."/>
            <person name="Fronick C."/>
            <person name="Harrison M."/>
            <person name="Strong C."/>
            <person name="Farmer C."/>
            <person name="Delahaunty K."/>
            <person name="Markovic C."/>
            <person name="Hall O."/>
            <person name="Minx P."/>
            <person name="Tomlinson C."/>
            <person name="Mitreva M."/>
            <person name="Nelson J."/>
            <person name="Hou S."/>
            <person name="Wollam A."/>
            <person name="Pepin K.H."/>
            <person name="Johnson M."/>
            <person name="Bhonagiri V."/>
            <person name="Nash W.E."/>
            <person name="Warren W."/>
            <person name="Chinwalla A."/>
            <person name="Mardis E.R."/>
            <person name="Wilson R.K."/>
        </authorList>
    </citation>
    <scope>NUCLEOTIDE SEQUENCE [LARGE SCALE GENOMIC DNA]</scope>
    <source>
        <strain evidence="12">ATCC 35185</strain>
        <strain evidence="13">ATCC 35185 / DSM 20758 / VPI D19B-28</strain>
    </source>
</reference>
<evidence type="ECO:0000313" key="13">
    <source>
        <dbReference type="Proteomes" id="UP000003505"/>
    </source>
</evidence>
<dbReference type="OrthoDB" id="9800132at2"/>
<dbReference type="InterPro" id="IPR003849">
    <property type="entry name" value="Preprotein_translocase_YajC"/>
</dbReference>
<dbReference type="GO" id="GO:0015031">
    <property type="term" value="P:protein transport"/>
    <property type="evidence" value="ECO:0007669"/>
    <property type="project" value="UniProtKB-KW"/>
</dbReference>